<keyword evidence="1" id="KW-0812">Transmembrane</keyword>
<protein>
    <submittedName>
        <fullName evidence="2">Uncharacterized protein</fullName>
    </submittedName>
</protein>
<evidence type="ECO:0000256" key="1">
    <source>
        <dbReference type="SAM" id="Phobius"/>
    </source>
</evidence>
<name>A0ABR7QNC1_9FLAO</name>
<dbReference type="RefSeq" id="WP_222942400.1">
    <property type="nucleotide sequence ID" value="NZ_JACLHY010000010.1"/>
</dbReference>
<organism evidence="2 3">
    <name type="scientific">Arenibacter arenosicollis</name>
    <dbReference type="NCBI Taxonomy" id="2762274"/>
    <lineage>
        <taxon>Bacteria</taxon>
        <taxon>Pseudomonadati</taxon>
        <taxon>Bacteroidota</taxon>
        <taxon>Flavobacteriia</taxon>
        <taxon>Flavobacteriales</taxon>
        <taxon>Flavobacteriaceae</taxon>
        <taxon>Arenibacter</taxon>
    </lineage>
</organism>
<keyword evidence="1" id="KW-1133">Transmembrane helix</keyword>
<dbReference type="InterPro" id="IPR027417">
    <property type="entry name" value="P-loop_NTPase"/>
</dbReference>
<proteinExistence type="predicted"/>
<evidence type="ECO:0000313" key="2">
    <source>
        <dbReference type="EMBL" id="MBC8768697.1"/>
    </source>
</evidence>
<feature type="transmembrane region" description="Helical" evidence="1">
    <location>
        <begin position="12"/>
        <end position="30"/>
    </location>
</feature>
<comment type="caution">
    <text evidence="2">The sequence shown here is derived from an EMBL/GenBank/DDBJ whole genome shotgun (WGS) entry which is preliminary data.</text>
</comment>
<reference evidence="2 3" key="1">
    <citation type="submission" date="2020-08" db="EMBL/GenBank/DDBJ databases">
        <title>Arenibacter gaetbuli sp. nov., isolated from a sand dune.</title>
        <authorList>
            <person name="Park S."/>
            <person name="Yoon J.-H."/>
        </authorList>
    </citation>
    <scope>NUCLEOTIDE SEQUENCE [LARGE SCALE GENOMIC DNA]</scope>
    <source>
        <strain evidence="2 3">BSSL-BM3</strain>
    </source>
</reference>
<dbReference type="EMBL" id="JACLHY010000010">
    <property type="protein sequence ID" value="MBC8768697.1"/>
    <property type="molecule type" value="Genomic_DNA"/>
</dbReference>
<gene>
    <name evidence="2" type="ORF">H4O18_11895</name>
</gene>
<accession>A0ABR7QNC1</accession>
<evidence type="ECO:0000313" key="3">
    <source>
        <dbReference type="Proteomes" id="UP000618952"/>
    </source>
</evidence>
<dbReference type="Proteomes" id="UP000618952">
    <property type="component" value="Unassembled WGS sequence"/>
</dbReference>
<feature type="non-terminal residue" evidence="2">
    <location>
        <position position="1"/>
    </location>
</feature>
<dbReference type="SUPFAM" id="SSF52540">
    <property type="entry name" value="P-loop containing nucleoside triphosphate hydrolases"/>
    <property type="match status" value="1"/>
</dbReference>
<dbReference type="Gene3D" id="3.40.50.300">
    <property type="entry name" value="P-loop containing nucleotide triphosphate hydrolases"/>
    <property type="match status" value="1"/>
</dbReference>
<keyword evidence="3" id="KW-1185">Reference proteome</keyword>
<keyword evidence="1" id="KW-0472">Membrane</keyword>
<sequence>QTNPTKTFDAIFSMSSGQLSALIISFTLALHKKYSQNKIILIDDPVQTMDEINIVGFIELLRNEFYSNQLVISTHEDMASAFMRYKFKNYGLSQKRINLKMHQN</sequence>